<dbReference type="Pfam" id="PF00583">
    <property type="entry name" value="Acetyltransf_1"/>
    <property type="match status" value="1"/>
</dbReference>
<name>A0A223CYI8_9BACL</name>
<protein>
    <recommendedName>
        <fullName evidence="1">N-acetyltransferase domain-containing protein</fullName>
    </recommendedName>
</protein>
<dbReference type="SUPFAM" id="SSF55729">
    <property type="entry name" value="Acyl-CoA N-acyltransferases (Nat)"/>
    <property type="match status" value="1"/>
</dbReference>
<feature type="domain" description="N-acetyltransferase" evidence="1">
    <location>
        <begin position="17"/>
        <end position="164"/>
    </location>
</feature>
<dbReference type="OrthoDB" id="8479334at2"/>
<dbReference type="Proteomes" id="UP000214688">
    <property type="component" value="Chromosome"/>
</dbReference>
<dbReference type="KEGG" id="tab:CIG75_04040"/>
<evidence type="ECO:0000313" key="3">
    <source>
        <dbReference type="Proteomes" id="UP000214688"/>
    </source>
</evidence>
<dbReference type="AlphaFoldDB" id="A0A223CYI8"/>
<dbReference type="EMBL" id="CP022657">
    <property type="protein sequence ID" value="ASS74234.1"/>
    <property type="molecule type" value="Genomic_DNA"/>
</dbReference>
<sequence>MRFELEKVTVERQEALLNLAEFYIYHFSQYKDIDVNEQGRWDFRPVLEFVEAEAEGRYAYFVRVEGKLAGFVLVNKDVDEGVDVSMINEFFIMAKYRRQGLGQAVAIEVFNRFPGRWKVYELHNNEPAIAFWRRTIDVYTNNNYQETRVQSGDYDGYIQRFTTETK</sequence>
<evidence type="ECO:0000259" key="1">
    <source>
        <dbReference type="PROSITE" id="PS51186"/>
    </source>
</evidence>
<proteinExistence type="predicted"/>
<keyword evidence="3" id="KW-1185">Reference proteome</keyword>
<dbReference type="RefSeq" id="WP_094235488.1">
    <property type="nucleotide sequence ID" value="NZ_CP022657.1"/>
</dbReference>
<reference evidence="2 3" key="1">
    <citation type="journal article" date="2015" name="Int. J. Syst. Evol. Microbiol.">
        <title>Tumebacillus algifaecis sp. nov., isolated from decomposing algal scum.</title>
        <authorList>
            <person name="Wu Y.F."/>
            <person name="Zhang B."/>
            <person name="Xing P."/>
            <person name="Wu Q.L."/>
            <person name="Liu S.J."/>
        </authorList>
    </citation>
    <scope>NUCLEOTIDE SEQUENCE [LARGE SCALE GENOMIC DNA]</scope>
    <source>
        <strain evidence="2 3">THMBR28</strain>
    </source>
</reference>
<dbReference type="InterPro" id="IPR000182">
    <property type="entry name" value="GNAT_dom"/>
</dbReference>
<dbReference type="CDD" id="cd04301">
    <property type="entry name" value="NAT_SF"/>
    <property type="match status" value="1"/>
</dbReference>
<evidence type="ECO:0000313" key="2">
    <source>
        <dbReference type="EMBL" id="ASS74234.1"/>
    </source>
</evidence>
<accession>A0A223CYI8</accession>
<organism evidence="2 3">
    <name type="scientific">Tumebacillus algifaecis</name>
    <dbReference type="NCBI Taxonomy" id="1214604"/>
    <lineage>
        <taxon>Bacteria</taxon>
        <taxon>Bacillati</taxon>
        <taxon>Bacillota</taxon>
        <taxon>Bacilli</taxon>
        <taxon>Bacillales</taxon>
        <taxon>Alicyclobacillaceae</taxon>
        <taxon>Tumebacillus</taxon>
    </lineage>
</organism>
<gene>
    <name evidence="2" type="ORF">CIG75_04040</name>
</gene>
<dbReference type="Gene3D" id="3.40.630.30">
    <property type="match status" value="1"/>
</dbReference>
<dbReference type="GO" id="GO:0016747">
    <property type="term" value="F:acyltransferase activity, transferring groups other than amino-acyl groups"/>
    <property type="evidence" value="ECO:0007669"/>
    <property type="project" value="InterPro"/>
</dbReference>
<dbReference type="PROSITE" id="PS51186">
    <property type="entry name" value="GNAT"/>
    <property type="match status" value="1"/>
</dbReference>
<dbReference type="InterPro" id="IPR016181">
    <property type="entry name" value="Acyl_CoA_acyltransferase"/>
</dbReference>